<evidence type="ECO:0000313" key="10">
    <source>
        <dbReference type="EMBL" id="PKI83795.1"/>
    </source>
</evidence>
<reference evidence="10 11" key="1">
    <citation type="submission" date="2017-10" db="EMBL/GenBank/DDBJ databases">
        <title>A novel species of cold-tolerant Malassezia isolated from bats.</title>
        <authorList>
            <person name="Lorch J.M."/>
            <person name="Palmer J.M."/>
            <person name="Vanderwolf K.J."/>
            <person name="Schmidt K.Z."/>
            <person name="Verant M.L."/>
            <person name="Weller T.J."/>
            <person name="Blehert D.S."/>
        </authorList>
    </citation>
    <scope>NUCLEOTIDE SEQUENCE [LARGE SCALE GENOMIC DNA]</scope>
    <source>
        <strain evidence="10 11">NWHC:44797-103</strain>
    </source>
</reference>
<keyword evidence="11" id="KW-1185">Reference proteome</keyword>
<proteinExistence type="inferred from homology"/>
<dbReference type="PROSITE" id="PS50236">
    <property type="entry name" value="CHCR"/>
    <property type="match status" value="1"/>
</dbReference>
<dbReference type="GO" id="GO:0030674">
    <property type="term" value="F:protein-macromolecule adaptor activity"/>
    <property type="evidence" value="ECO:0007669"/>
    <property type="project" value="TreeGrafter"/>
</dbReference>
<comment type="subcellular location">
    <subcellularLocation>
        <location evidence="6">Endomembrane system</location>
        <topology evidence="6">Peripheral membrane protein</topology>
        <orientation evidence="6">Cytoplasmic side</orientation>
    </subcellularLocation>
</comment>
<organism evidence="10 11">
    <name type="scientific">Malassezia vespertilionis</name>
    <dbReference type="NCBI Taxonomy" id="2020962"/>
    <lineage>
        <taxon>Eukaryota</taxon>
        <taxon>Fungi</taxon>
        <taxon>Dikarya</taxon>
        <taxon>Basidiomycota</taxon>
        <taxon>Ustilaginomycotina</taxon>
        <taxon>Malasseziomycetes</taxon>
        <taxon>Malasseziales</taxon>
        <taxon>Malasseziaceae</taxon>
        <taxon>Malassezia</taxon>
    </lineage>
</organism>
<keyword evidence="2" id="KW-0479">Metal-binding</keyword>
<dbReference type="Pfam" id="PF05131">
    <property type="entry name" value="Pep3_Vps18"/>
    <property type="match status" value="1"/>
</dbReference>
<protein>
    <submittedName>
        <fullName evidence="10">Uncharacterized protein</fullName>
    </submittedName>
</protein>
<evidence type="ECO:0000256" key="4">
    <source>
        <dbReference type="ARBA" id="ARBA00022833"/>
    </source>
</evidence>
<dbReference type="GO" id="GO:0048284">
    <property type="term" value="P:organelle fusion"/>
    <property type="evidence" value="ECO:0007669"/>
    <property type="project" value="TreeGrafter"/>
</dbReference>
<dbReference type="Pfam" id="PF26148">
    <property type="entry name" value="VPS18_RING_C"/>
    <property type="match status" value="1"/>
</dbReference>
<keyword evidence="4" id="KW-0862">Zinc</keyword>
<evidence type="ECO:0000256" key="3">
    <source>
        <dbReference type="ARBA" id="ARBA00022771"/>
    </source>
</evidence>
<dbReference type="GO" id="GO:0008270">
    <property type="term" value="F:zinc ion binding"/>
    <property type="evidence" value="ECO:0007669"/>
    <property type="project" value="UniProtKB-KW"/>
</dbReference>
<evidence type="ECO:0000256" key="2">
    <source>
        <dbReference type="ARBA" id="ARBA00022723"/>
    </source>
</evidence>
<comment type="similarity">
    <text evidence="1">Belongs to the VPS18 family.</text>
</comment>
<name>A0A2N1JB81_9BASI</name>
<evidence type="ECO:0000256" key="5">
    <source>
        <dbReference type="ARBA" id="ARBA00023136"/>
    </source>
</evidence>
<dbReference type="GO" id="GO:0030897">
    <property type="term" value="C:HOPS complex"/>
    <property type="evidence" value="ECO:0007669"/>
    <property type="project" value="TreeGrafter"/>
</dbReference>
<evidence type="ECO:0000256" key="6">
    <source>
        <dbReference type="ARBA" id="ARBA00029433"/>
    </source>
</evidence>
<dbReference type="STRING" id="2020962.A0A2N1JB81"/>
<feature type="domain" description="Pep3/Vps18 beta-propeller" evidence="8">
    <location>
        <begin position="74"/>
        <end position="477"/>
    </location>
</feature>
<dbReference type="AlphaFoldDB" id="A0A2N1JB81"/>
<evidence type="ECO:0000256" key="1">
    <source>
        <dbReference type="ARBA" id="ARBA00010454"/>
    </source>
</evidence>
<dbReference type="GO" id="GO:0007033">
    <property type="term" value="P:vacuole organization"/>
    <property type="evidence" value="ECO:0007669"/>
    <property type="project" value="TreeGrafter"/>
</dbReference>
<dbReference type="GO" id="GO:0006904">
    <property type="term" value="P:vesicle docking involved in exocytosis"/>
    <property type="evidence" value="ECO:0007669"/>
    <property type="project" value="TreeGrafter"/>
</dbReference>
<gene>
    <name evidence="10" type="ORF">MVES_001895</name>
</gene>
<dbReference type="PANTHER" id="PTHR23323">
    <property type="entry name" value="VACUOLAR PROTEIN SORTING-ASSOCIATED PROTEIN"/>
    <property type="match status" value="1"/>
</dbReference>
<dbReference type="InterPro" id="IPR000547">
    <property type="entry name" value="Clathrin_H-chain/VPS_repeat"/>
</dbReference>
<evidence type="ECO:0000259" key="8">
    <source>
        <dbReference type="Pfam" id="PF05131"/>
    </source>
</evidence>
<evidence type="ECO:0000256" key="7">
    <source>
        <dbReference type="PROSITE-ProRule" id="PRU01006"/>
    </source>
</evidence>
<dbReference type="PANTHER" id="PTHR23323:SF26">
    <property type="entry name" value="VACUOLAR PROTEIN SORTING-ASSOCIATED PROTEIN 18 HOMOLOG"/>
    <property type="match status" value="1"/>
</dbReference>
<dbReference type="EMBL" id="KZ454990">
    <property type="protein sequence ID" value="PKI83795.1"/>
    <property type="molecule type" value="Genomic_DNA"/>
</dbReference>
<keyword evidence="5" id="KW-0472">Membrane</keyword>
<dbReference type="Proteomes" id="UP000232875">
    <property type="component" value="Unassembled WGS sequence"/>
</dbReference>
<dbReference type="OrthoDB" id="1845386at2759"/>
<evidence type="ECO:0000313" key="11">
    <source>
        <dbReference type="Proteomes" id="UP000232875"/>
    </source>
</evidence>
<dbReference type="GO" id="GO:0006886">
    <property type="term" value="P:intracellular protein transport"/>
    <property type="evidence" value="ECO:0007669"/>
    <property type="project" value="UniProtKB-UniRule"/>
</dbReference>
<dbReference type="InterPro" id="IPR058919">
    <property type="entry name" value="Pep3/Vps18_RING_C"/>
</dbReference>
<evidence type="ECO:0000259" key="9">
    <source>
        <dbReference type="Pfam" id="PF26148"/>
    </source>
</evidence>
<feature type="repeat" description="CHCR" evidence="7">
    <location>
        <begin position="701"/>
        <end position="863"/>
    </location>
</feature>
<dbReference type="GO" id="GO:0005768">
    <property type="term" value="C:endosome"/>
    <property type="evidence" value="ECO:0007669"/>
    <property type="project" value="TreeGrafter"/>
</dbReference>
<keyword evidence="3" id="KW-0863">Zinc-finger</keyword>
<dbReference type="GO" id="GO:0007032">
    <property type="term" value="P:endosome organization"/>
    <property type="evidence" value="ECO:0007669"/>
    <property type="project" value="TreeGrafter"/>
</dbReference>
<dbReference type="InterPro" id="IPR007810">
    <property type="entry name" value="Pep3/Vps18_beta-prop"/>
</dbReference>
<sequence>MSSRRAPSASVMATSAPWDTRAHANALADLVPCVADLSLDRVKAGEANGYEQDAPTDDFGGAPFAALEQDDPMPIFQLARVQYALTQPLVQLAVASNKMVMCVAGGAQDAAAYRLVYMDLDDPARTCEALVHAAPAPRGTSPAAMEPCCVYVDPFGEHILVSAGGHNYYWTPGWAKARRLPRLAQLHITSVAWATPSTVPPVPLGAAPSGRKWIWTPRILLGTAQGELFETVLTAQVATHQAPSGDFFDRLARKTVGESGVQEYTGALERSVHRVFQLHEAQAISGLALAIVQRGAGWHAYIVATTATRMYEFAGAVDLSGVQDAPSAFDALFRPYRDTMLTHLKTELPSDVQHSMLLCSKPSHLHGARRALAWLTGAGLFYAEMNLHSADTYDFVQRTGLLAYQRSDTPLCIGSTAYHHVLVLTDRVVCQHVMETSLVWEEALGLAKDERVVGIATDPHTGTNWVYTDAGIFELLVTDEARDVWRIMARRGEYSAALEHAPDDASKSLVLAQHGDALMREGKVFLAAQSYARTHDRSFEQVALQLAAQGANDALRSYVRLCLERLPHKVRAQRLMLATWLLELYLAQLSTLEDSPSDEDAAQGALLADELRSFLHAHRHTLDPPTTLAFLARNGRTDVWLAYAEEMHATRDILERWLRLRDFSAALDTLAKQSDLDLYYTFATPLLLHVPNETVACWIRQPQLDPARLVSALVQLDAPLEEPHPCIAYLNHVVRHGNTQQVVHDLLLTLLAECAANAKHAPLRTQARSRLERLIDGVDTQHKVYYDLHYALRVCVRKALREACVRLYARMDLYENAVQLALEADDVALACKCADLATDPSVRKDLWLACAKHVVQAQQSIAGAMQFLQRTEHLTIEDILPFLPDFVVIDGFKQEICDTLASYVERIDALKEEMEKTTVCAEHIQHDLQSLPKRFLHISADQGCEQCGVPLLQRQLYIFPCRHGFHVDCLTKEVTRHLPPRLLRRLLQLQEELERCMAPHSAPTVPGTSLTLDRLRERVRPQAIVDAITALGMGHGAPSHRSGASGEGEMASVQQVGAKTQRTDALPHVQTVREEMNTIVAGACPVCTLSVQQLTMPFIMPEEQDTSDEEAWAV</sequence>
<feature type="domain" description="Pep3/Vps18 RING C-terminal" evidence="9">
    <location>
        <begin position="942"/>
        <end position="998"/>
    </location>
</feature>
<accession>A0A2N1JB81</accession>